<gene>
    <name evidence="1" type="ORF">CSTERTH_06000</name>
</gene>
<sequence length="139" mass="15927">MISAILTELMVFSTNSTAAYSRFGRQQFTVQDAFSRLNRDIEGAEKISFEDCIAGNEYKTISLTINGELRKWKFDGGKLYFDSTVVVEGLTDESKFVYNLTEKNLTVILMPESTNEGRFRFNLKKPVVSQYSLFYKNVN</sequence>
<reference evidence="1 2" key="1">
    <citation type="submission" date="2016-02" db="EMBL/GenBank/DDBJ databases">
        <title>Comparison of Clostridium stercorarium subspecies using comparative genomics and transcriptomics.</title>
        <authorList>
            <person name="Schellenberg J."/>
            <person name="Thallinger G."/>
            <person name="Levin D.B."/>
            <person name="Zhang X."/>
            <person name="Alvare G."/>
            <person name="Fristensky B."/>
            <person name="Sparling R."/>
        </authorList>
    </citation>
    <scope>NUCLEOTIDE SEQUENCE [LARGE SCALE GENOMIC DNA]</scope>
    <source>
        <strain evidence="1 2">DSM 2910</strain>
    </source>
</reference>
<organism evidence="1 2">
    <name type="scientific">Thermoclostridium stercorarium subsp. thermolacticum DSM 2910</name>
    <dbReference type="NCBI Taxonomy" id="1121336"/>
    <lineage>
        <taxon>Bacteria</taxon>
        <taxon>Bacillati</taxon>
        <taxon>Bacillota</taxon>
        <taxon>Clostridia</taxon>
        <taxon>Eubacteriales</taxon>
        <taxon>Oscillospiraceae</taxon>
        <taxon>Thermoclostridium</taxon>
    </lineage>
</organism>
<protein>
    <submittedName>
        <fullName evidence="1">Uncharacterized protein</fullName>
    </submittedName>
</protein>
<proteinExistence type="predicted"/>
<dbReference type="Proteomes" id="UP000092971">
    <property type="component" value="Chromosome"/>
</dbReference>
<dbReference type="OrthoDB" id="9807854at2"/>
<name>A0A1B1YCZ6_THEST</name>
<accession>A0A1B1YCZ6</accession>
<evidence type="ECO:0000313" key="1">
    <source>
        <dbReference type="EMBL" id="ANW98617.1"/>
    </source>
</evidence>
<evidence type="ECO:0000313" key="2">
    <source>
        <dbReference type="Proteomes" id="UP000092971"/>
    </source>
</evidence>
<dbReference type="EMBL" id="CP014672">
    <property type="protein sequence ID" value="ANW98617.1"/>
    <property type="molecule type" value="Genomic_DNA"/>
</dbReference>
<dbReference type="AlphaFoldDB" id="A0A1B1YCZ6"/>
<dbReference type="RefSeq" id="WP_015358942.1">
    <property type="nucleotide sequence ID" value="NZ_CP014672.1"/>
</dbReference>